<protein>
    <submittedName>
        <fullName evidence="1">Uncharacterized protein</fullName>
    </submittedName>
</protein>
<gene>
    <name evidence="1" type="ORF">MSG28_011982</name>
</gene>
<proteinExistence type="predicted"/>
<organism evidence="1 2">
    <name type="scientific">Choristoneura fumiferana</name>
    <name type="common">Spruce budworm moth</name>
    <name type="synonym">Archips fumiferana</name>
    <dbReference type="NCBI Taxonomy" id="7141"/>
    <lineage>
        <taxon>Eukaryota</taxon>
        <taxon>Metazoa</taxon>
        <taxon>Ecdysozoa</taxon>
        <taxon>Arthropoda</taxon>
        <taxon>Hexapoda</taxon>
        <taxon>Insecta</taxon>
        <taxon>Pterygota</taxon>
        <taxon>Neoptera</taxon>
        <taxon>Endopterygota</taxon>
        <taxon>Lepidoptera</taxon>
        <taxon>Glossata</taxon>
        <taxon>Ditrysia</taxon>
        <taxon>Tortricoidea</taxon>
        <taxon>Tortricidae</taxon>
        <taxon>Tortricinae</taxon>
        <taxon>Choristoneura</taxon>
    </lineage>
</organism>
<sequence length="231" mass="26074">MSVRLHDQSTKPISLQRGVRQRDVIAPKLFTVALEDAFKVLDWKGRGININGGYFTRLRFADDIVVMVETMEDFSAMLADLSSFRPSWPKMNMQDENHASTDASGEFSFIVVFYEGVLCSTVGVFLLFFFDWMANEQVGLLMRLKQRRLANGCERLVSLSTPRCTKLQVVGPCARSARIATTILLANPAVKQQCLHCCVSAWSQCDTRSTELRFAELLFRAVMALRALSQF</sequence>
<dbReference type="EMBL" id="CM046120">
    <property type="protein sequence ID" value="KAI8437748.1"/>
    <property type="molecule type" value="Genomic_DNA"/>
</dbReference>
<reference evidence="1 2" key="1">
    <citation type="journal article" date="2022" name="Genome Biol. Evol.">
        <title>The Spruce Budworm Genome: Reconstructing the Evolutionary History of Antifreeze Proteins.</title>
        <authorList>
            <person name="Beliveau C."/>
            <person name="Gagne P."/>
            <person name="Picq S."/>
            <person name="Vernygora O."/>
            <person name="Keeling C.I."/>
            <person name="Pinkney K."/>
            <person name="Doucet D."/>
            <person name="Wen F."/>
            <person name="Johnston J.S."/>
            <person name="Maaroufi H."/>
            <person name="Boyle B."/>
            <person name="Laroche J."/>
            <person name="Dewar K."/>
            <person name="Juretic N."/>
            <person name="Blackburn G."/>
            <person name="Nisole A."/>
            <person name="Brunet B."/>
            <person name="Brandao M."/>
            <person name="Lumley L."/>
            <person name="Duan J."/>
            <person name="Quan G."/>
            <person name="Lucarotti C.J."/>
            <person name="Roe A.D."/>
            <person name="Sperling F.A.H."/>
            <person name="Levesque R.C."/>
            <person name="Cusson M."/>
        </authorList>
    </citation>
    <scope>NUCLEOTIDE SEQUENCE [LARGE SCALE GENOMIC DNA]</scope>
    <source>
        <strain evidence="1">Glfc:IPQL:Cfum</strain>
    </source>
</reference>
<accession>A0ACC0KMK5</accession>
<dbReference type="Proteomes" id="UP001064048">
    <property type="component" value="Chromosome 20"/>
</dbReference>
<keyword evidence="2" id="KW-1185">Reference proteome</keyword>
<name>A0ACC0KMK5_CHOFU</name>
<evidence type="ECO:0000313" key="1">
    <source>
        <dbReference type="EMBL" id="KAI8437748.1"/>
    </source>
</evidence>
<evidence type="ECO:0000313" key="2">
    <source>
        <dbReference type="Proteomes" id="UP001064048"/>
    </source>
</evidence>
<comment type="caution">
    <text evidence="1">The sequence shown here is derived from an EMBL/GenBank/DDBJ whole genome shotgun (WGS) entry which is preliminary data.</text>
</comment>